<dbReference type="EMBL" id="BPLR01000489">
    <property type="protein sequence ID" value="GIY95235.1"/>
    <property type="molecule type" value="Genomic_DNA"/>
</dbReference>
<comment type="caution">
    <text evidence="1">The sequence shown here is derived from an EMBL/GenBank/DDBJ whole genome shotgun (WGS) entry which is preliminary data.</text>
</comment>
<name>A0AAV4XMS7_CAEEX</name>
<keyword evidence="1" id="KW-0695">RNA-directed DNA polymerase</keyword>
<sequence>MKQTELDYLVDEHGIYPDPEKVIKDNHSLCWLTNAIDPSKRLIRWTLRQQDYDINIVYKRGRIHSDADSLSSMPISKAEIENTDGTYEVESLEENCRRQRSKAVVYVLRLKAYLDPNNQIDVGAIHLFQETCNEEPD</sequence>
<protein>
    <submittedName>
        <fullName evidence="1">RNA-directed DNA polymerase</fullName>
    </submittedName>
</protein>
<keyword evidence="1" id="KW-0548">Nucleotidyltransferase</keyword>
<accession>A0AAV4XMS7</accession>
<dbReference type="Proteomes" id="UP001054945">
    <property type="component" value="Unassembled WGS sequence"/>
</dbReference>
<proteinExistence type="predicted"/>
<evidence type="ECO:0000313" key="1">
    <source>
        <dbReference type="EMBL" id="GIY95235.1"/>
    </source>
</evidence>
<evidence type="ECO:0000313" key="2">
    <source>
        <dbReference type="Proteomes" id="UP001054945"/>
    </source>
</evidence>
<keyword evidence="2" id="KW-1185">Reference proteome</keyword>
<dbReference type="AlphaFoldDB" id="A0AAV4XMS7"/>
<keyword evidence="1" id="KW-0808">Transferase</keyword>
<gene>
    <name evidence="1" type="primary">AVEN_153482_1</name>
    <name evidence="1" type="ORF">CEXT_681911</name>
</gene>
<dbReference type="GO" id="GO:0003964">
    <property type="term" value="F:RNA-directed DNA polymerase activity"/>
    <property type="evidence" value="ECO:0007669"/>
    <property type="project" value="UniProtKB-KW"/>
</dbReference>
<reference evidence="1 2" key="1">
    <citation type="submission" date="2021-06" db="EMBL/GenBank/DDBJ databases">
        <title>Caerostris extrusa draft genome.</title>
        <authorList>
            <person name="Kono N."/>
            <person name="Arakawa K."/>
        </authorList>
    </citation>
    <scope>NUCLEOTIDE SEQUENCE [LARGE SCALE GENOMIC DNA]</scope>
</reference>
<organism evidence="1 2">
    <name type="scientific">Caerostris extrusa</name>
    <name type="common">Bark spider</name>
    <name type="synonym">Caerostris bankana</name>
    <dbReference type="NCBI Taxonomy" id="172846"/>
    <lineage>
        <taxon>Eukaryota</taxon>
        <taxon>Metazoa</taxon>
        <taxon>Ecdysozoa</taxon>
        <taxon>Arthropoda</taxon>
        <taxon>Chelicerata</taxon>
        <taxon>Arachnida</taxon>
        <taxon>Araneae</taxon>
        <taxon>Araneomorphae</taxon>
        <taxon>Entelegynae</taxon>
        <taxon>Araneoidea</taxon>
        <taxon>Araneidae</taxon>
        <taxon>Caerostris</taxon>
    </lineage>
</organism>